<organism evidence="3 4">
    <name type="scientific">Cellulomonas alba</name>
    <dbReference type="NCBI Taxonomy" id="3053467"/>
    <lineage>
        <taxon>Bacteria</taxon>
        <taxon>Bacillati</taxon>
        <taxon>Actinomycetota</taxon>
        <taxon>Actinomycetes</taxon>
        <taxon>Micrococcales</taxon>
        <taxon>Cellulomonadaceae</taxon>
        <taxon>Cellulomonas</taxon>
    </lineage>
</organism>
<evidence type="ECO:0000313" key="4">
    <source>
        <dbReference type="Proteomes" id="UP001529338"/>
    </source>
</evidence>
<keyword evidence="4" id="KW-1185">Reference proteome</keyword>
<sequence>MQTRLPRLFTVRVMVFGCVVLLAFILVSPTLHSYVQQRQQLAQLRSQVAAAQARNDDLQSDLSRWDDPAYVQAQARQRLSFVMPGEKAFRVADPQTVPDVEPAEKSGPSSALDDTGTGPWYQAVWSSVEAAGAQPVPPAGQTDASDTPSDATTDPATPPATTAP</sequence>
<comment type="caution">
    <text evidence="3">The sequence shown here is derived from an EMBL/GenBank/DDBJ whole genome shotgun (WGS) entry which is preliminary data.</text>
</comment>
<gene>
    <name evidence="3" type="ORF">QRT04_11700</name>
</gene>
<evidence type="ECO:0000256" key="2">
    <source>
        <dbReference type="SAM" id="MobiDB-lite"/>
    </source>
</evidence>
<feature type="compositionally biased region" description="Low complexity" evidence="2">
    <location>
        <begin position="130"/>
        <end position="164"/>
    </location>
</feature>
<proteinExistence type="predicted"/>
<name>A0ABT7SHC2_9CELL</name>
<dbReference type="InterPro" id="IPR007060">
    <property type="entry name" value="FtsL/DivIC"/>
</dbReference>
<reference evidence="3 4" key="1">
    <citation type="submission" date="2023-06" db="EMBL/GenBank/DDBJ databases">
        <title>Cellulomonas sp. MW4 Whole genome sequence.</title>
        <authorList>
            <person name="Park S."/>
        </authorList>
    </citation>
    <scope>NUCLEOTIDE SEQUENCE [LARGE SCALE GENOMIC DNA]</scope>
    <source>
        <strain evidence="3 4">MW4</strain>
    </source>
</reference>
<feature type="coiled-coil region" evidence="1">
    <location>
        <begin position="34"/>
        <end position="61"/>
    </location>
</feature>
<protein>
    <submittedName>
        <fullName evidence="3">Septum formation initiator family protein</fullName>
    </submittedName>
</protein>
<dbReference type="Proteomes" id="UP001529338">
    <property type="component" value="Unassembled WGS sequence"/>
</dbReference>
<dbReference type="RefSeq" id="WP_289455447.1">
    <property type="nucleotide sequence ID" value="NZ_JAUCGQ010000001.1"/>
</dbReference>
<dbReference type="EMBL" id="JAUCGQ010000001">
    <property type="protein sequence ID" value="MDM7855593.1"/>
    <property type="molecule type" value="Genomic_DNA"/>
</dbReference>
<feature type="region of interest" description="Disordered" evidence="2">
    <location>
        <begin position="90"/>
        <end position="164"/>
    </location>
</feature>
<dbReference type="Pfam" id="PF04977">
    <property type="entry name" value="DivIC"/>
    <property type="match status" value="1"/>
</dbReference>
<keyword evidence="1" id="KW-0175">Coiled coil</keyword>
<evidence type="ECO:0000256" key="1">
    <source>
        <dbReference type="SAM" id="Coils"/>
    </source>
</evidence>
<accession>A0ABT7SHC2</accession>
<evidence type="ECO:0000313" key="3">
    <source>
        <dbReference type="EMBL" id="MDM7855593.1"/>
    </source>
</evidence>